<protein>
    <submittedName>
        <fullName evidence="1">Uncharacterized protein</fullName>
    </submittedName>
</protein>
<accession>A0AC59Z447</accession>
<evidence type="ECO:0000313" key="2">
    <source>
        <dbReference type="Proteomes" id="UP001162501"/>
    </source>
</evidence>
<proteinExistence type="predicted"/>
<reference evidence="1" key="1">
    <citation type="submission" date="2023-05" db="EMBL/GenBank/DDBJ databases">
        <authorList>
            <consortium name="ELIXIR-Norway"/>
        </authorList>
    </citation>
    <scope>NUCLEOTIDE SEQUENCE</scope>
</reference>
<dbReference type="EMBL" id="OX596107">
    <property type="protein sequence ID" value="CAN0210753.1"/>
    <property type="molecule type" value="Genomic_DNA"/>
</dbReference>
<reference evidence="1" key="2">
    <citation type="submission" date="2025-03" db="EMBL/GenBank/DDBJ databases">
        <authorList>
            <consortium name="ELIXIR-Norway"/>
            <consortium name="Elixir Norway"/>
        </authorList>
    </citation>
    <scope>NUCLEOTIDE SEQUENCE</scope>
</reference>
<organism evidence="1 2">
    <name type="scientific">Rangifer tarandus platyrhynchus</name>
    <name type="common">Svalbard reindeer</name>
    <dbReference type="NCBI Taxonomy" id="3082113"/>
    <lineage>
        <taxon>Eukaryota</taxon>
        <taxon>Metazoa</taxon>
        <taxon>Chordata</taxon>
        <taxon>Craniata</taxon>
        <taxon>Vertebrata</taxon>
        <taxon>Euteleostomi</taxon>
        <taxon>Mammalia</taxon>
        <taxon>Eutheria</taxon>
        <taxon>Laurasiatheria</taxon>
        <taxon>Artiodactyla</taxon>
        <taxon>Ruminantia</taxon>
        <taxon>Pecora</taxon>
        <taxon>Cervidae</taxon>
        <taxon>Odocoileinae</taxon>
        <taxon>Rangifer</taxon>
    </lineage>
</organism>
<evidence type="ECO:0000313" key="1">
    <source>
        <dbReference type="EMBL" id="CAN0210753.1"/>
    </source>
</evidence>
<dbReference type="Proteomes" id="UP001162501">
    <property type="component" value="Chromosome 23"/>
</dbReference>
<name>A0AC59Z447_RANTA</name>
<gene>
    <name evidence="1" type="ORF">MRATA1EN22A_LOCUS13718</name>
</gene>
<sequence>MKVQEGQVSQTAGLTAELARPLRGAPWTSTPCRWRPGTPAQRTGRAQGPVPAWPLTCSVPSDAWGAFVPQSPQPDSAKRHSGRPGPALCSRRSPEAPWLQRPRVSTVLCGFRGRGLGLSGEALWTVGGQGEPPLNLGAGCHCRRRVCGPEAPRAPLGNGGRGGGDAPPPQSSGKERGGKCTGGAKMSTPR</sequence>